<accession>A0A6A6D2F2</accession>
<dbReference type="EMBL" id="ML993579">
    <property type="protein sequence ID" value="KAF2173365.1"/>
    <property type="molecule type" value="Genomic_DNA"/>
</dbReference>
<name>A0A6A6D2F2_ZASCE</name>
<feature type="transmembrane region" description="Helical" evidence="2">
    <location>
        <begin position="538"/>
        <end position="560"/>
    </location>
</feature>
<sequence>MTPFEFSRLPALFDVLLWKIAPGLGEARSKSARIYRRRIYLLLLLIISLCALCNLMGPATAVLVLPTLQWIDTANVGNSSFVGMNAANPPQAGNWFIQTSNCTANEAQTFNYSCAAPTFGSALDVWLESIRNTAPGVTQQDQLTFNINTTYSISTDGPLTARYNSSLYWAPNREILSNLSADFLAVGLLSLGVDEKTWEQNVGSLDSYNSYAEYNSSLNLAILRNGPILGAIVNNWISFDNASVTVVEVAPNQQIRCYDSYNLDSFDGTSSGNYTKCIQTGTGWSPSNKMSNFSVAGTYDYATTRVVRPDTQISIFSSEKAAFLENGVLPDWLPGDCLRNGTVPTGTNCDYNRLFTMDHSSPVANRSSNVNTMEMTTRQNTTSVTAAIDFIAFLGFTTYTLDASPITNPSQVIQTEDIDNTQTSITIDPSWMLADFSADAGSIQSPDHSTSQQLSNLMNTFLSLAQQPNPSTDSLSDTDQNNYYYLTMISIAQTLSIIDINTSPSTSSSTTTQTHPLLHRSARMNVWAYSASSSRTAILGTIVAIIGIVVTLIQFVMSLWDKRPFRSSTQLLVAALEHVPRDEFRGRQTSEEGVARVRFHVREALEGVGFGGGGDGKEREGDGDGDGGGGLVGRIRFQRTEG</sequence>
<gene>
    <name evidence="3" type="ORF">M409DRAFT_15650</name>
</gene>
<reference evidence="3" key="1">
    <citation type="journal article" date="2020" name="Stud. Mycol.">
        <title>101 Dothideomycetes genomes: a test case for predicting lifestyles and emergence of pathogens.</title>
        <authorList>
            <person name="Haridas S."/>
            <person name="Albert R."/>
            <person name="Binder M."/>
            <person name="Bloem J."/>
            <person name="Labutti K."/>
            <person name="Salamov A."/>
            <person name="Andreopoulos B."/>
            <person name="Baker S."/>
            <person name="Barry K."/>
            <person name="Bills G."/>
            <person name="Bluhm B."/>
            <person name="Cannon C."/>
            <person name="Castanera R."/>
            <person name="Culley D."/>
            <person name="Daum C."/>
            <person name="Ezra D."/>
            <person name="Gonzalez J."/>
            <person name="Henrissat B."/>
            <person name="Kuo A."/>
            <person name="Liang C."/>
            <person name="Lipzen A."/>
            <person name="Lutzoni F."/>
            <person name="Magnuson J."/>
            <person name="Mondo S."/>
            <person name="Nolan M."/>
            <person name="Ohm R."/>
            <person name="Pangilinan J."/>
            <person name="Park H.-J."/>
            <person name="Ramirez L."/>
            <person name="Alfaro M."/>
            <person name="Sun H."/>
            <person name="Tritt A."/>
            <person name="Yoshinaga Y."/>
            <person name="Zwiers L.-H."/>
            <person name="Turgeon B."/>
            <person name="Goodwin S."/>
            <person name="Spatafora J."/>
            <person name="Crous P."/>
            <person name="Grigoriev I."/>
        </authorList>
    </citation>
    <scope>NUCLEOTIDE SEQUENCE</scope>
    <source>
        <strain evidence="3">ATCC 36951</strain>
    </source>
</reference>
<keyword evidence="2" id="KW-0812">Transmembrane</keyword>
<organism evidence="3 4">
    <name type="scientific">Zasmidium cellare ATCC 36951</name>
    <dbReference type="NCBI Taxonomy" id="1080233"/>
    <lineage>
        <taxon>Eukaryota</taxon>
        <taxon>Fungi</taxon>
        <taxon>Dikarya</taxon>
        <taxon>Ascomycota</taxon>
        <taxon>Pezizomycotina</taxon>
        <taxon>Dothideomycetes</taxon>
        <taxon>Dothideomycetidae</taxon>
        <taxon>Mycosphaerellales</taxon>
        <taxon>Mycosphaerellaceae</taxon>
        <taxon>Zasmidium</taxon>
    </lineage>
</organism>
<keyword evidence="2" id="KW-0472">Membrane</keyword>
<evidence type="ECO:0000256" key="2">
    <source>
        <dbReference type="SAM" id="Phobius"/>
    </source>
</evidence>
<evidence type="ECO:0000256" key="1">
    <source>
        <dbReference type="SAM" id="MobiDB-lite"/>
    </source>
</evidence>
<protein>
    <submittedName>
        <fullName evidence="3">Uncharacterized protein</fullName>
    </submittedName>
</protein>
<dbReference type="RefSeq" id="XP_033674254.1">
    <property type="nucleotide sequence ID" value="XM_033803281.1"/>
</dbReference>
<keyword evidence="4" id="KW-1185">Reference proteome</keyword>
<feature type="region of interest" description="Disordered" evidence="1">
    <location>
        <begin position="609"/>
        <end position="642"/>
    </location>
</feature>
<evidence type="ECO:0000313" key="4">
    <source>
        <dbReference type="Proteomes" id="UP000799537"/>
    </source>
</evidence>
<dbReference type="OrthoDB" id="3647678at2759"/>
<dbReference type="AlphaFoldDB" id="A0A6A6D2F2"/>
<keyword evidence="2" id="KW-1133">Transmembrane helix</keyword>
<proteinExistence type="predicted"/>
<feature type="transmembrane region" description="Helical" evidence="2">
    <location>
        <begin position="39"/>
        <end position="65"/>
    </location>
</feature>
<dbReference type="GeneID" id="54556553"/>
<dbReference type="Proteomes" id="UP000799537">
    <property type="component" value="Unassembled WGS sequence"/>
</dbReference>
<evidence type="ECO:0000313" key="3">
    <source>
        <dbReference type="EMBL" id="KAF2173365.1"/>
    </source>
</evidence>